<dbReference type="SFLD" id="SFLDS00005">
    <property type="entry name" value="Isoprenoid_Synthase_Type_I"/>
    <property type="match status" value="1"/>
</dbReference>
<evidence type="ECO:0000256" key="5">
    <source>
        <dbReference type="ARBA" id="ARBA00022842"/>
    </source>
</evidence>
<evidence type="ECO:0000256" key="3">
    <source>
        <dbReference type="ARBA" id="ARBA00022679"/>
    </source>
</evidence>
<keyword evidence="8" id="KW-1185">Reference proteome</keyword>
<reference evidence="8" key="1">
    <citation type="submission" date="2017-06" db="EMBL/GenBank/DDBJ databases">
        <authorList>
            <person name="Varghese N."/>
            <person name="Submissions S."/>
        </authorList>
    </citation>
    <scope>NUCLEOTIDE SEQUENCE [LARGE SCALE GENOMIC DNA]</scope>
    <source>
        <strain evidence="8">5C</strain>
    </source>
</reference>
<dbReference type="InterPro" id="IPR000092">
    <property type="entry name" value="Polyprenyl_synt"/>
</dbReference>
<dbReference type="GO" id="GO:0046872">
    <property type="term" value="F:metal ion binding"/>
    <property type="evidence" value="ECO:0007669"/>
    <property type="project" value="UniProtKB-KW"/>
</dbReference>
<evidence type="ECO:0000256" key="2">
    <source>
        <dbReference type="ARBA" id="ARBA00006706"/>
    </source>
</evidence>
<sequence>MNQTTENLSVDKLLADLENHIQRHHYGASPNELYEPISYIMSLGGKRIRPLLALMAYSLYKDNYQDILSPAAAVEVFHNFTLMHDDIMDDAPLRRGQATVHEKWNANTAILSGDVMLVKAYDMLLDISSDKLPVALSLFNQTAAEVCEGQQHDMNFERMDHVTDEAYIDMIRQKTAVLLGFSLQLGGLLADATPEEVQKLYDFGVNIGIGFQLKDDLLDVYADKAKFGKQVGGDIIANKKTYLLIKAKELATGSQREQLESWLAKTAFDKEEKVKAVTAIYDQLGIKALTEAKMHEYFQEGFEQFKSLKVPNRANFEILLKLTEDLVNREK</sequence>
<evidence type="ECO:0000313" key="7">
    <source>
        <dbReference type="EMBL" id="SNS71236.1"/>
    </source>
</evidence>
<dbReference type="CDD" id="cd00685">
    <property type="entry name" value="Trans_IPPS_HT"/>
    <property type="match status" value="1"/>
</dbReference>
<organism evidence="7 8">
    <name type="scientific">Belliella buryatensis</name>
    <dbReference type="NCBI Taxonomy" id="1500549"/>
    <lineage>
        <taxon>Bacteria</taxon>
        <taxon>Pseudomonadati</taxon>
        <taxon>Bacteroidota</taxon>
        <taxon>Cytophagia</taxon>
        <taxon>Cytophagales</taxon>
        <taxon>Cyclobacteriaceae</taxon>
        <taxon>Belliella</taxon>
    </lineage>
</organism>
<name>A0A239GPT8_9BACT</name>
<keyword evidence="4" id="KW-0479">Metal-binding</keyword>
<dbReference type="PROSITE" id="PS00444">
    <property type="entry name" value="POLYPRENYL_SYNTHASE_2"/>
    <property type="match status" value="1"/>
</dbReference>
<dbReference type="PANTHER" id="PTHR12001">
    <property type="entry name" value="GERANYLGERANYL PYROPHOSPHATE SYNTHASE"/>
    <property type="match status" value="1"/>
</dbReference>
<dbReference type="SUPFAM" id="SSF48576">
    <property type="entry name" value="Terpenoid synthases"/>
    <property type="match status" value="1"/>
</dbReference>
<dbReference type="Proteomes" id="UP000198480">
    <property type="component" value="Unassembled WGS sequence"/>
</dbReference>
<comment type="similarity">
    <text evidence="2 6">Belongs to the FPP/GGPP synthase family.</text>
</comment>
<accession>A0A239GPT8</accession>
<dbReference type="GO" id="GO:0008299">
    <property type="term" value="P:isoprenoid biosynthetic process"/>
    <property type="evidence" value="ECO:0007669"/>
    <property type="project" value="InterPro"/>
</dbReference>
<dbReference type="RefSeq" id="WP_089242373.1">
    <property type="nucleotide sequence ID" value="NZ_FZOK01000018.1"/>
</dbReference>
<dbReference type="SFLD" id="SFLDG01017">
    <property type="entry name" value="Polyprenyl_Transferase_Like"/>
    <property type="match status" value="1"/>
</dbReference>
<keyword evidence="5" id="KW-0460">Magnesium</keyword>
<dbReference type="PANTHER" id="PTHR12001:SF85">
    <property type="entry name" value="SHORT CHAIN ISOPRENYL DIPHOSPHATE SYNTHASE"/>
    <property type="match status" value="1"/>
</dbReference>
<evidence type="ECO:0000256" key="1">
    <source>
        <dbReference type="ARBA" id="ARBA00001946"/>
    </source>
</evidence>
<dbReference type="EMBL" id="FZOK01000018">
    <property type="protein sequence ID" value="SNS71236.1"/>
    <property type="molecule type" value="Genomic_DNA"/>
</dbReference>
<dbReference type="InterPro" id="IPR008949">
    <property type="entry name" value="Isoprenoid_synthase_dom_sf"/>
</dbReference>
<dbReference type="Pfam" id="PF00348">
    <property type="entry name" value="polyprenyl_synt"/>
    <property type="match status" value="1"/>
</dbReference>
<dbReference type="GO" id="GO:0004659">
    <property type="term" value="F:prenyltransferase activity"/>
    <property type="evidence" value="ECO:0007669"/>
    <property type="project" value="InterPro"/>
</dbReference>
<evidence type="ECO:0000256" key="4">
    <source>
        <dbReference type="ARBA" id="ARBA00022723"/>
    </source>
</evidence>
<keyword evidence="3 6" id="KW-0808">Transferase</keyword>
<protein>
    <submittedName>
        <fullName evidence="7">Geranylgeranyl diphosphate synthase, type II</fullName>
    </submittedName>
</protein>
<evidence type="ECO:0000313" key="8">
    <source>
        <dbReference type="Proteomes" id="UP000198480"/>
    </source>
</evidence>
<proteinExistence type="inferred from homology"/>
<dbReference type="OrthoDB" id="9805316at2"/>
<gene>
    <name evidence="7" type="ORF">SAMN06295967_11828</name>
</gene>
<evidence type="ECO:0000256" key="6">
    <source>
        <dbReference type="RuleBase" id="RU004466"/>
    </source>
</evidence>
<dbReference type="PROSITE" id="PS00723">
    <property type="entry name" value="POLYPRENYL_SYNTHASE_1"/>
    <property type="match status" value="1"/>
</dbReference>
<dbReference type="Gene3D" id="1.10.600.10">
    <property type="entry name" value="Farnesyl Diphosphate Synthase"/>
    <property type="match status" value="1"/>
</dbReference>
<dbReference type="AlphaFoldDB" id="A0A239GPT8"/>
<comment type="cofactor">
    <cofactor evidence="1">
        <name>Mg(2+)</name>
        <dbReference type="ChEBI" id="CHEBI:18420"/>
    </cofactor>
</comment>
<dbReference type="InterPro" id="IPR033749">
    <property type="entry name" value="Polyprenyl_synt_CS"/>
</dbReference>